<feature type="domain" description="GIY-YIG" evidence="8">
    <location>
        <begin position="25"/>
        <end position="104"/>
    </location>
</feature>
<protein>
    <recommendedName>
        <fullName evidence="6">UvrABC system protein C</fullName>
        <shortName evidence="6">Protein UvrC</shortName>
    </recommendedName>
    <alternativeName>
        <fullName evidence="6">Excinuclease ABC subunit C</fullName>
    </alternativeName>
</protein>
<dbReference type="PROSITE" id="PS50165">
    <property type="entry name" value="UVRC"/>
    <property type="match status" value="1"/>
</dbReference>
<dbReference type="NCBIfam" id="TIGR00194">
    <property type="entry name" value="uvrC"/>
    <property type="match status" value="1"/>
</dbReference>
<accession>A0A212QMX2</accession>
<dbReference type="RefSeq" id="WP_088570395.1">
    <property type="nucleotide sequence ID" value="NZ_FYEK01000012.1"/>
</dbReference>
<keyword evidence="11" id="KW-1185">Reference proteome</keyword>
<keyword evidence="2 6" id="KW-0227">DNA damage</keyword>
<dbReference type="GO" id="GO:0009381">
    <property type="term" value="F:excinuclease ABC activity"/>
    <property type="evidence" value="ECO:0007669"/>
    <property type="project" value="UniProtKB-UniRule"/>
</dbReference>
<dbReference type="SUPFAM" id="SSF46600">
    <property type="entry name" value="C-terminal UvrC-binding domain of UvrB"/>
    <property type="match status" value="1"/>
</dbReference>
<dbReference type="PANTHER" id="PTHR30562:SF1">
    <property type="entry name" value="UVRABC SYSTEM PROTEIN C"/>
    <property type="match status" value="1"/>
</dbReference>
<dbReference type="PROSITE" id="PS50164">
    <property type="entry name" value="GIY_YIG"/>
    <property type="match status" value="1"/>
</dbReference>
<dbReference type="InterPro" id="IPR001162">
    <property type="entry name" value="UvrC_RNase_H_dom"/>
</dbReference>
<comment type="function">
    <text evidence="6">The UvrABC repair system catalyzes the recognition and processing of DNA lesions. UvrC both incises the 5' and 3' sides of the lesion. The N-terminal half is responsible for the 3' incision and the C-terminal half is responsible for the 5' incision.</text>
</comment>
<dbReference type="PROSITE" id="PS50151">
    <property type="entry name" value="UVR"/>
    <property type="match status" value="1"/>
</dbReference>
<dbReference type="HAMAP" id="MF_00203">
    <property type="entry name" value="UvrC"/>
    <property type="match status" value="1"/>
</dbReference>
<dbReference type="PANTHER" id="PTHR30562">
    <property type="entry name" value="UVRC/OXIDOREDUCTASE"/>
    <property type="match status" value="1"/>
</dbReference>
<feature type="domain" description="UVR" evidence="7">
    <location>
        <begin position="214"/>
        <end position="249"/>
    </location>
</feature>
<keyword evidence="1 6" id="KW-0963">Cytoplasm</keyword>
<dbReference type="Pfam" id="PF01541">
    <property type="entry name" value="GIY-YIG"/>
    <property type="match status" value="1"/>
</dbReference>
<organism evidence="10 11">
    <name type="scientific">Thermoflexus hugenholtzii JAD2</name>
    <dbReference type="NCBI Taxonomy" id="877466"/>
    <lineage>
        <taxon>Bacteria</taxon>
        <taxon>Bacillati</taxon>
        <taxon>Chloroflexota</taxon>
        <taxon>Thermoflexia</taxon>
        <taxon>Thermoflexales</taxon>
        <taxon>Thermoflexaceae</taxon>
        <taxon>Thermoflexus</taxon>
    </lineage>
</organism>
<dbReference type="InterPro" id="IPR036876">
    <property type="entry name" value="UVR_dom_sf"/>
</dbReference>
<name>A0A212QMX2_9CHLR</name>
<comment type="subcellular location">
    <subcellularLocation>
        <location evidence="6">Cytoplasm</location>
    </subcellularLocation>
</comment>
<evidence type="ECO:0000259" key="8">
    <source>
        <dbReference type="PROSITE" id="PS50164"/>
    </source>
</evidence>
<sequence length="628" mass="71280">MGSALGTEERADRTALEEKLRALPARPGVYMFRNAHGEVIYVGKAVSLRHRVRSYFQSGADLSPRVQRMVREIADLDFIVTDSELEALILEANLIKKHRPKYNVRLKDDKRYPYIRISVQDPYPKVTITRRIENDGARYFGPYTSASAVYQMLDELRRIFPYLTCDRTITGRDPRACLYYDLRRCLGPCIGAVSQAEYRAMIEGLIRFLEGYTEEVVRDLEARMWAAAEALQFERAAQLRDRLRAIRQVMERQKVVSTVATDRDVIAMARADGEACVEVFFIRQGRLIGREYFVLEGLEDADLQEALAGFLKQFYQAAAEVPPEIVLPEHIEEAAIIEQWLRQRRGDAVTLTVPREGEAAELVRLATENAMETLNALRARWLADRHRQEAALQELATALGLPAPPARIEGFDISNTQGTAVVGSMVVFIHGVPLKAHYRRFVVRTVQGRPDDYASMREVLTRRFRRWQEANASQRLPGQRPDESFAMLPDLLLVDGGKGQLGVALEVLEAFGLRERVPVAALAKEREELFLPGRSEGWLLPRSSPALFLIQRIRDEAHRFALSHHRARRERRSMASLLEEVPGIGPKRRRALLERFGSLEAIRQAPLEALIEAGLPRAVAERLKEALG</sequence>
<dbReference type="NCBIfam" id="NF001824">
    <property type="entry name" value="PRK00558.1-5"/>
    <property type="match status" value="1"/>
</dbReference>
<dbReference type="GO" id="GO:0009380">
    <property type="term" value="C:excinuclease repair complex"/>
    <property type="evidence" value="ECO:0007669"/>
    <property type="project" value="InterPro"/>
</dbReference>
<dbReference type="SMART" id="SM00465">
    <property type="entry name" value="GIYc"/>
    <property type="match status" value="1"/>
</dbReference>
<dbReference type="Gene3D" id="4.10.860.10">
    <property type="entry name" value="UVR domain"/>
    <property type="match status" value="1"/>
</dbReference>
<dbReference type="Pfam" id="PF22920">
    <property type="entry name" value="UvrC_RNaseH"/>
    <property type="match status" value="1"/>
</dbReference>
<dbReference type="SUPFAM" id="SSF47781">
    <property type="entry name" value="RuvA domain 2-like"/>
    <property type="match status" value="1"/>
</dbReference>
<evidence type="ECO:0000256" key="1">
    <source>
        <dbReference type="ARBA" id="ARBA00022490"/>
    </source>
</evidence>
<dbReference type="GO" id="GO:0005737">
    <property type="term" value="C:cytoplasm"/>
    <property type="evidence" value="ECO:0007669"/>
    <property type="project" value="UniProtKB-SubCell"/>
</dbReference>
<dbReference type="InterPro" id="IPR001943">
    <property type="entry name" value="UVR_dom"/>
</dbReference>
<dbReference type="GO" id="GO:0009432">
    <property type="term" value="P:SOS response"/>
    <property type="evidence" value="ECO:0007669"/>
    <property type="project" value="UniProtKB-UniRule"/>
</dbReference>
<reference evidence="11" key="1">
    <citation type="submission" date="2017-06" db="EMBL/GenBank/DDBJ databases">
        <authorList>
            <person name="Varghese N."/>
            <person name="Submissions S."/>
        </authorList>
    </citation>
    <scope>NUCLEOTIDE SEQUENCE [LARGE SCALE GENOMIC DNA]</scope>
    <source>
        <strain evidence="11">JAD2</strain>
    </source>
</reference>
<evidence type="ECO:0000313" key="10">
    <source>
        <dbReference type="EMBL" id="SNB60714.1"/>
    </source>
</evidence>
<keyword evidence="4 6" id="KW-0267">Excision nuclease</keyword>
<evidence type="ECO:0000256" key="2">
    <source>
        <dbReference type="ARBA" id="ARBA00022763"/>
    </source>
</evidence>
<dbReference type="Gene3D" id="3.30.420.340">
    <property type="entry name" value="UvrC, RNAse H endonuclease domain"/>
    <property type="match status" value="1"/>
</dbReference>
<dbReference type="FunFam" id="3.40.1440.10:FF:000001">
    <property type="entry name" value="UvrABC system protein C"/>
    <property type="match status" value="1"/>
</dbReference>
<dbReference type="Pfam" id="PF02151">
    <property type="entry name" value="UVR"/>
    <property type="match status" value="1"/>
</dbReference>
<evidence type="ECO:0000259" key="7">
    <source>
        <dbReference type="PROSITE" id="PS50151"/>
    </source>
</evidence>
<dbReference type="Proteomes" id="UP000197025">
    <property type="component" value="Unassembled WGS sequence"/>
</dbReference>
<proteinExistence type="inferred from homology"/>
<dbReference type="FunCoup" id="A0A212QMX2">
    <property type="interactions" value="318"/>
</dbReference>
<evidence type="ECO:0000313" key="11">
    <source>
        <dbReference type="Proteomes" id="UP000197025"/>
    </source>
</evidence>
<evidence type="ECO:0000259" key="9">
    <source>
        <dbReference type="PROSITE" id="PS50165"/>
    </source>
</evidence>
<dbReference type="InterPro" id="IPR050066">
    <property type="entry name" value="UvrABC_protein_C"/>
</dbReference>
<dbReference type="Pfam" id="PF08459">
    <property type="entry name" value="UvrC_RNaseH_dom"/>
    <property type="match status" value="1"/>
</dbReference>
<dbReference type="InterPro" id="IPR047296">
    <property type="entry name" value="GIY-YIG_UvrC_Cho"/>
</dbReference>
<dbReference type="InterPro" id="IPR004791">
    <property type="entry name" value="UvrC"/>
</dbReference>
<dbReference type="Gene3D" id="3.40.1440.10">
    <property type="entry name" value="GIY-YIG endonuclease"/>
    <property type="match status" value="1"/>
</dbReference>
<dbReference type="InterPro" id="IPR038476">
    <property type="entry name" value="UvrC_RNase_H_dom_sf"/>
</dbReference>
<dbReference type="InterPro" id="IPR010994">
    <property type="entry name" value="RuvA_2-like"/>
</dbReference>
<keyword evidence="6" id="KW-0742">SOS response</keyword>
<feature type="domain" description="UvrC family homology region profile" evidence="9">
    <location>
        <begin position="265"/>
        <end position="508"/>
    </location>
</feature>
<dbReference type="OrthoDB" id="9804933at2"/>
<evidence type="ECO:0000256" key="5">
    <source>
        <dbReference type="ARBA" id="ARBA00023204"/>
    </source>
</evidence>
<keyword evidence="5 6" id="KW-0234">DNA repair</keyword>
<dbReference type="InParanoid" id="A0A212QMX2"/>
<dbReference type="GO" id="GO:0003677">
    <property type="term" value="F:DNA binding"/>
    <property type="evidence" value="ECO:0007669"/>
    <property type="project" value="UniProtKB-UniRule"/>
</dbReference>
<evidence type="ECO:0000256" key="6">
    <source>
        <dbReference type="HAMAP-Rule" id="MF_00203"/>
    </source>
</evidence>
<dbReference type="Gene3D" id="1.10.150.20">
    <property type="entry name" value="5' to 3' exonuclease, C-terminal subdomain"/>
    <property type="match status" value="1"/>
</dbReference>
<dbReference type="GO" id="GO:0006289">
    <property type="term" value="P:nucleotide-excision repair"/>
    <property type="evidence" value="ECO:0007669"/>
    <property type="project" value="UniProtKB-UniRule"/>
</dbReference>
<dbReference type="InterPro" id="IPR035901">
    <property type="entry name" value="GIY-YIG_endonuc_sf"/>
</dbReference>
<comment type="subunit">
    <text evidence="6">Interacts with UvrB in an incision complex.</text>
</comment>
<dbReference type="Pfam" id="PF14520">
    <property type="entry name" value="HHH_5"/>
    <property type="match status" value="1"/>
</dbReference>
<dbReference type="InterPro" id="IPR000305">
    <property type="entry name" value="GIY-YIG_endonuc"/>
</dbReference>
<keyword evidence="3 6" id="KW-0228">DNA excision</keyword>
<dbReference type="EMBL" id="FYEK01000012">
    <property type="protein sequence ID" value="SNB60714.1"/>
    <property type="molecule type" value="Genomic_DNA"/>
</dbReference>
<dbReference type="AlphaFoldDB" id="A0A212QMX2"/>
<gene>
    <name evidence="6" type="primary">uvrC</name>
    <name evidence="10" type="ORF">SAMN02746019_00025850</name>
</gene>
<dbReference type="CDD" id="cd10434">
    <property type="entry name" value="GIY-YIG_UvrC_Cho"/>
    <property type="match status" value="1"/>
</dbReference>
<comment type="similarity">
    <text evidence="6">Belongs to the UvrC family.</text>
</comment>
<dbReference type="SUPFAM" id="SSF82771">
    <property type="entry name" value="GIY-YIG endonuclease"/>
    <property type="match status" value="1"/>
</dbReference>
<evidence type="ECO:0000256" key="3">
    <source>
        <dbReference type="ARBA" id="ARBA00022769"/>
    </source>
</evidence>
<evidence type="ECO:0000256" key="4">
    <source>
        <dbReference type="ARBA" id="ARBA00022881"/>
    </source>
</evidence>